<sequence length="759" mass="87198">MDNKITFSVIAAIIILGSVGMFYAISLDQNSDSSRFDTVKINIPPMTITDTITIEGTNEIRKFSSEEEVRAFLKSFTQEIALDSSFKYPRPTLPPFMEPVNFRESGDATGSIRIPAIRTSASINTGSVSLDRTVYPSPFDINQNSISDYEDWGPENQYSQTNVQVRQVDEPDYIKTDGTFVYVVYDRNLTIIDAYPAEDAKVVSKVSLDIENQNLQNMFLNGERLAIFYSSYDTKETIPLFEIESHSVSRPVTHALIVDVSDKESPKIVDDYSIEGYFFDARMIEEQIYFVTVSNVDYYNSPIPRILVNSETVMTPDVFYFDSFEQSYNFNTITAIDMFDSDRINSETFLMGNTGTLFVSENSLYITYQKNMHSLYYDVIKKDIFFDVMVPMLPKEIQSKILEIKNNTSLDWGQKWNTISDVLQQTFNKMKQNEKEQLISEIQERAFEYQTKIREDMQNTVIHKISLDGSNIEYKAKGEVPGRLLNQFSMDEKDDRFRIATTYEHFTKDEGNRRYNAVYVLDEDLDIVGNLDGIAPDESIFSARFINDRLYLVTFEQIDPFFVIDLSQDTPKILGELKIPGFSNYLHPYDKDHIIGLGKHTEETKNGGVRQLGVKIALFDVSDVKNPKVLDEVIFDNRDSNSAAARDHKAFLFAKRNGILSIPIDQNIKSPSGKQYDFWYGFYVYTIDTENGFDKLGNIKHYDNSDRFDVYLDPRSFYINDVLYTVSSKGIRMNDLDDIQNEINSIGFEPTGKFMDVLK</sequence>
<protein>
    <submittedName>
        <fullName evidence="1">Copper amine oxidase</fullName>
    </submittedName>
</protein>
<dbReference type="OrthoDB" id="28968at2157"/>
<dbReference type="RefSeq" id="WP_179372211.1">
    <property type="nucleotide sequence ID" value="NZ_CP026995.1"/>
</dbReference>
<dbReference type="GeneID" id="56066985"/>
<dbReference type="EMBL" id="CP026995">
    <property type="protein sequence ID" value="QLH06146.1"/>
    <property type="molecule type" value="Genomic_DNA"/>
</dbReference>
<dbReference type="Proteomes" id="UP000509478">
    <property type="component" value="Chromosome"/>
</dbReference>
<dbReference type="AlphaFoldDB" id="A0A7D5M3B0"/>
<evidence type="ECO:0000313" key="2">
    <source>
        <dbReference type="Proteomes" id="UP000509478"/>
    </source>
</evidence>
<accession>A0A7D5M3B0</accession>
<evidence type="ECO:0000313" key="1">
    <source>
        <dbReference type="EMBL" id="QLH06146.1"/>
    </source>
</evidence>
<keyword evidence="2" id="KW-1185">Reference proteome</keyword>
<dbReference type="KEGG" id="nue:C5F50_02930"/>
<dbReference type="InterPro" id="IPR019198">
    <property type="entry name" value="Beta_propeller_containing"/>
</dbReference>
<gene>
    <name evidence="1" type="ORF">C5F50_02930</name>
</gene>
<dbReference type="Pfam" id="PF09826">
    <property type="entry name" value="Beta_propel"/>
    <property type="match status" value="1"/>
</dbReference>
<name>A0A7D5M3B0_9ARCH</name>
<proteinExistence type="predicted"/>
<reference evidence="1 2" key="1">
    <citation type="submission" date="2018-02" db="EMBL/GenBank/DDBJ databases">
        <title>Complete genome of Nitrosopumilus ureaphilus PS0.</title>
        <authorList>
            <person name="Qin W."/>
            <person name="Zheng Y."/>
            <person name="Stahl D.A."/>
        </authorList>
    </citation>
    <scope>NUCLEOTIDE SEQUENCE [LARGE SCALE GENOMIC DNA]</scope>
    <source>
        <strain evidence="1 2">PS0</strain>
    </source>
</reference>
<organism evidence="1 2">
    <name type="scientific">Nitrosopumilus ureiphilus</name>
    <dbReference type="NCBI Taxonomy" id="1470067"/>
    <lineage>
        <taxon>Archaea</taxon>
        <taxon>Nitrososphaerota</taxon>
        <taxon>Nitrososphaeria</taxon>
        <taxon>Nitrosopumilales</taxon>
        <taxon>Nitrosopumilaceae</taxon>
        <taxon>Nitrosopumilus</taxon>
    </lineage>
</organism>